<dbReference type="Pfam" id="PF03313">
    <property type="entry name" value="SDH_alpha"/>
    <property type="match status" value="1"/>
</dbReference>
<name>F4GHI1_PARC1</name>
<evidence type="ECO:0000256" key="2">
    <source>
        <dbReference type="SAM" id="Phobius"/>
    </source>
</evidence>
<dbReference type="EMBL" id="CP002659">
    <property type="protein sequence ID" value="AEC02570.1"/>
    <property type="molecule type" value="Genomic_DNA"/>
</dbReference>
<keyword evidence="2" id="KW-1133">Transmembrane helix</keyword>
<feature type="transmembrane region" description="Helical" evidence="2">
    <location>
        <begin position="309"/>
        <end position="332"/>
    </location>
</feature>
<accession>F4GHI1</accession>
<dbReference type="PANTHER" id="PTHR30501">
    <property type="entry name" value="UPF0597 PROTEIN YHAM"/>
    <property type="match status" value="1"/>
</dbReference>
<evidence type="ECO:0000256" key="1">
    <source>
        <dbReference type="HAMAP-Rule" id="MF_01845"/>
    </source>
</evidence>
<gene>
    <name evidence="4" type="ordered locus">Spico_1365</name>
</gene>
<feature type="domain" description="Serine dehydratase-like alpha subunit" evidence="3">
    <location>
        <begin position="92"/>
        <end position="421"/>
    </location>
</feature>
<reference evidence="5" key="1">
    <citation type="submission" date="2011-04" db="EMBL/GenBank/DDBJ databases">
        <title>The complete genome of Spirochaeta coccoides DSM 17374.</title>
        <authorList>
            <person name="Lucas S."/>
            <person name="Copeland A."/>
            <person name="Lapidus A."/>
            <person name="Bruce D."/>
            <person name="Goodwin L."/>
            <person name="Pitluck S."/>
            <person name="Peters L."/>
            <person name="Kyrpides N."/>
            <person name="Mavromatis K."/>
            <person name="Pagani I."/>
            <person name="Ivanova N."/>
            <person name="Ovchinnikova G."/>
            <person name="Lu M."/>
            <person name="Detter J.C."/>
            <person name="Tapia R."/>
            <person name="Han C."/>
            <person name="Land M."/>
            <person name="Hauser L."/>
            <person name="Markowitz V."/>
            <person name="Cheng J.-F."/>
            <person name="Hugenholtz P."/>
            <person name="Woyke T."/>
            <person name="Wu D."/>
            <person name="Spring S."/>
            <person name="Schroeder M."/>
            <person name="Brambilla E."/>
            <person name="Klenk H.-P."/>
            <person name="Eisen J.A."/>
        </authorList>
    </citation>
    <scope>NUCLEOTIDE SEQUENCE [LARGE SCALE GENOMIC DNA]</scope>
    <source>
        <strain evidence="5">ATCC BAA-1237 / DSM 17374 / SPN1</strain>
    </source>
</reference>
<dbReference type="Proteomes" id="UP000007939">
    <property type="component" value="Chromosome"/>
</dbReference>
<dbReference type="AlphaFoldDB" id="F4GHI1"/>
<dbReference type="PANTHER" id="PTHR30501:SF2">
    <property type="entry name" value="UPF0597 PROTEIN YHAM"/>
    <property type="match status" value="1"/>
</dbReference>
<protein>
    <recommendedName>
        <fullName evidence="1">UPF0597 protein Spico_1365</fullName>
    </recommendedName>
</protein>
<sequence length="426" mass="44551">MGMSKSLPYSSYVSLLKRELIPALGCTEPISLAYAAAWARKVIGRLPDGFTLECSPGIIKNTKGVIIPFSGGLKGMVAAISLGLVGGNACRGLNVLDSITSENKEAAINYMAHVRSDISQAESTDSLYICLTVYSGNDKATVVIKGHHTGIVRLTHNGLNLPLPAEDCESGDDNCPIDSMTVDEIVRFADTVPLPLIIDIFEQQVAYNMRIAEEGLSGDYGLNIGRNILSGESSLDIRTMVKAYAAAGSDARMGGCPMPVIINSGSGNQGLTVSLPVIVYAKDLNVSREKLIRALACGNLIALHLRLPMGGLSAFCGVVCAACGAGAGITYLRGGDARKISMTITNTLASITGMICDGAKASCALKIATAVDSALIGHELAMQGKTFDDGDGIVGTDVEETIKNVIRIAVEGMACTNQEILGIMNS</sequence>
<dbReference type="eggNOG" id="COG3681">
    <property type="taxonomic scope" value="Bacteria"/>
</dbReference>
<proteinExistence type="inferred from homology"/>
<evidence type="ECO:0000259" key="3">
    <source>
        <dbReference type="Pfam" id="PF03313"/>
    </source>
</evidence>
<dbReference type="HOGENOM" id="CLU_051840_0_0_12"/>
<evidence type="ECO:0000313" key="5">
    <source>
        <dbReference type="Proteomes" id="UP000007939"/>
    </source>
</evidence>
<keyword evidence="2" id="KW-0472">Membrane</keyword>
<dbReference type="GO" id="GO:0080146">
    <property type="term" value="F:L-cysteine desulfhydrase activity"/>
    <property type="evidence" value="ECO:0007669"/>
    <property type="project" value="TreeGrafter"/>
</dbReference>
<keyword evidence="2" id="KW-0812">Transmembrane</keyword>
<organism evidence="4 5">
    <name type="scientific">Parasphaerochaeta coccoides (strain ATCC BAA-1237 / DSM 17374 / SPN1)</name>
    <name type="common">Sphaerochaeta coccoides</name>
    <dbReference type="NCBI Taxonomy" id="760011"/>
    <lineage>
        <taxon>Bacteria</taxon>
        <taxon>Pseudomonadati</taxon>
        <taxon>Spirochaetota</taxon>
        <taxon>Spirochaetia</taxon>
        <taxon>Spirochaetales</taxon>
        <taxon>Sphaerochaetaceae</taxon>
        <taxon>Parasphaerochaeta</taxon>
    </lineage>
</organism>
<keyword evidence="5" id="KW-1185">Reference proteome</keyword>
<dbReference type="STRING" id="760011.Spico_1365"/>
<dbReference type="InterPro" id="IPR005130">
    <property type="entry name" value="Ser_deHydtase-like_asu"/>
</dbReference>
<dbReference type="KEGG" id="scc:Spico_1365"/>
<dbReference type="InterPro" id="IPR021144">
    <property type="entry name" value="UPF0597"/>
</dbReference>
<reference evidence="4 5" key="2">
    <citation type="journal article" date="2012" name="Stand. Genomic Sci.">
        <title>Complete genome sequence of the termite hindgut bacterium Spirochaeta coccoides type strain (SPN1(T)), reclassification in the genus Sphaerochaeta as Sphaerochaeta coccoides comb. nov. and emendations of the family Spirochaetaceae and the genus Sphaerochaeta.</title>
        <authorList>
            <person name="Abt B."/>
            <person name="Han C."/>
            <person name="Scheuner C."/>
            <person name="Lu M."/>
            <person name="Lapidus A."/>
            <person name="Nolan M."/>
            <person name="Lucas S."/>
            <person name="Hammon N."/>
            <person name="Deshpande S."/>
            <person name="Cheng J.F."/>
            <person name="Tapia R."/>
            <person name="Goodwin L.A."/>
            <person name="Pitluck S."/>
            <person name="Liolios K."/>
            <person name="Pagani I."/>
            <person name="Ivanova N."/>
            <person name="Mavromatis K."/>
            <person name="Mikhailova N."/>
            <person name="Huntemann M."/>
            <person name="Pati A."/>
            <person name="Chen A."/>
            <person name="Palaniappan K."/>
            <person name="Land M."/>
            <person name="Hauser L."/>
            <person name="Brambilla E.M."/>
            <person name="Rohde M."/>
            <person name="Spring S."/>
            <person name="Gronow S."/>
            <person name="Goker M."/>
            <person name="Woyke T."/>
            <person name="Bristow J."/>
            <person name="Eisen J.A."/>
            <person name="Markowitz V."/>
            <person name="Hugenholtz P."/>
            <person name="Kyrpides N.C."/>
            <person name="Klenk H.P."/>
            <person name="Detter J.C."/>
        </authorList>
    </citation>
    <scope>NUCLEOTIDE SEQUENCE [LARGE SCALE GENOMIC DNA]</scope>
    <source>
        <strain evidence="5">ATCC BAA-1237 / DSM 17374 / SPN1</strain>
    </source>
</reference>
<comment type="similarity">
    <text evidence="1">Belongs to the UPF0597 family.</text>
</comment>
<dbReference type="HAMAP" id="MF_01845">
    <property type="entry name" value="UPF0597"/>
    <property type="match status" value="1"/>
</dbReference>
<evidence type="ECO:0000313" key="4">
    <source>
        <dbReference type="EMBL" id="AEC02570.1"/>
    </source>
</evidence>
<dbReference type="PIRSF" id="PIRSF006054">
    <property type="entry name" value="UCP006054"/>
    <property type="match status" value="1"/>
</dbReference>
<dbReference type="GO" id="GO:0019450">
    <property type="term" value="P:L-cysteine catabolic process to pyruvate"/>
    <property type="evidence" value="ECO:0007669"/>
    <property type="project" value="TreeGrafter"/>
</dbReference>